<evidence type="ECO:0000259" key="3">
    <source>
        <dbReference type="PROSITE" id="PS51444"/>
    </source>
</evidence>
<evidence type="ECO:0000259" key="2">
    <source>
        <dbReference type="PROSITE" id="PS51231"/>
    </source>
</evidence>
<dbReference type="SMART" id="SM00498">
    <property type="entry name" value="FH2"/>
    <property type="match status" value="1"/>
</dbReference>
<organism evidence="4 5">
    <name type="scientific">Leucocoprinus birnbaumii</name>
    <dbReference type="NCBI Taxonomy" id="56174"/>
    <lineage>
        <taxon>Eukaryota</taxon>
        <taxon>Fungi</taxon>
        <taxon>Dikarya</taxon>
        <taxon>Basidiomycota</taxon>
        <taxon>Agaricomycotina</taxon>
        <taxon>Agaricomycetes</taxon>
        <taxon>Agaricomycetidae</taxon>
        <taxon>Agaricales</taxon>
        <taxon>Agaricineae</taxon>
        <taxon>Agaricaceae</taxon>
        <taxon>Leucocoprinus</taxon>
    </lineage>
</organism>
<comment type="caution">
    <text evidence="4">The sequence shown here is derived from an EMBL/GenBank/DDBJ whole genome shotgun (WGS) entry which is preliminary data.</text>
</comment>
<keyword evidence="5" id="KW-1185">Reference proteome</keyword>
<gene>
    <name evidence="4" type="ORF">NP233_g7735</name>
</gene>
<dbReference type="Proteomes" id="UP001213000">
    <property type="component" value="Unassembled WGS sequence"/>
</dbReference>
<feature type="region of interest" description="Disordered" evidence="1">
    <location>
        <begin position="476"/>
        <end position="542"/>
    </location>
</feature>
<dbReference type="Gene3D" id="6.10.30.50">
    <property type="match status" value="1"/>
</dbReference>
<dbReference type="Gene3D" id="1.20.58.2220">
    <property type="entry name" value="Formin, FH2 domain"/>
    <property type="match status" value="1"/>
</dbReference>
<dbReference type="InterPro" id="IPR042201">
    <property type="entry name" value="FH2_Formin_sf"/>
</dbReference>
<accession>A0AAD5VQ96</accession>
<dbReference type="Gene3D" id="1.20.58.630">
    <property type="match status" value="1"/>
</dbReference>
<protein>
    <submittedName>
        <fullName evidence="4">Uncharacterized protein</fullName>
    </submittedName>
</protein>
<sequence length="542" mass="62149">MPFTPNTKMKQLQWDKLPHQQVSRTIWKEDEPEKEKEMLEKLKLDGVWNEMEEDFKAKQLVINLMARQKRAELKSVLDPQTKKRVEILIQRVRKLEPEEIARRIQQFDQEICTPVFLSELKSILPSADQIGKLNIYRNAPPEELADLHPSDRLMVRLIQIDRLKQRIEGMLYKVAFDETWSLLDDSAKKLYEAGKALLDAKRFKELLSLILLIGNYMNGTGIKGGAFGFRVSSINKLVDTKSVNNTTLLHFLERTVSKNFPDMEDFLDELERPAEAYRINLQEVRKGLSELTEGLAKIREELAQHFSDPEMNDRYGTQMWAFAGKATGLLEDLVDDVRNADTTFVEAIGYYGEEDKNMTSTEFYGIFKIFVTSYRKCKADNQTAQEERLAAEKRKQAMEETRAQRLKAQESSGVDDENNAVLDNLLTMLRNGESIRKGKKQVRSDRPRPSIPISLNLENGDQTADVARDMLARLQSDGFVTPPSPLPPTTPSQRRERRRRERPSLHPDREIPPSPLSMEILDINEGSASEAQTSDDPVSHSS</sequence>
<dbReference type="Pfam" id="PF02181">
    <property type="entry name" value="FH2"/>
    <property type="match status" value="1"/>
</dbReference>
<dbReference type="AlphaFoldDB" id="A0AAD5VQ96"/>
<feature type="region of interest" description="Disordered" evidence="1">
    <location>
        <begin position="394"/>
        <end position="415"/>
    </location>
</feature>
<feature type="domain" description="DAD" evidence="2">
    <location>
        <begin position="415"/>
        <end position="446"/>
    </location>
</feature>
<feature type="compositionally biased region" description="Basic and acidic residues" evidence="1">
    <location>
        <begin position="502"/>
        <end position="511"/>
    </location>
</feature>
<evidence type="ECO:0000313" key="5">
    <source>
        <dbReference type="Proteomes" id="UP001213000"/>
    </source>
</evidence>
<dbReference type="PANTHER" id="PTHR45725">
    <property type="entry name" value="FORMIN HOMOLOGY 2 FAMILY MEMBER"/>
    <property type="match status" value="1"/>
</dbReference>
<name>A0AAD5VQ96_9AGAR</name>
<feature type="compositionally biased region" description="Polar residues" evidence="1">
    <location>
        <begin position="526"/>
        <end position="542"/>
    </location>
</feature>
<evidence type="ECO:0000313" key="4">
    <source>
        <dbReference type="EMBL" id="KAJ3565267.1"/>
    </source>
</evidence>
<dbReference type="PANTHER" id="PTHR45725:SF1">
    <property type="entry name" value="DISHEVELLED ASSOCIATED ACTIVATOR OF MORPHOGENESIS, ISOFORM D"/>
    <property type="match status" value="1"/>
</dbReference>
<feature type="compositionally biased region" description="Basic and acidic residues" evidence="1">
    <location>
        <begin position="394"/>
        <end position="403"/>
    </location>
</feature>
<dbReference type="InterPro" id="IPR015425">
    <property type="entry name" value="FH2_Formin"/>
</dbReference>
<reference evidence="4" key="1">
    <citation type="submission" date="2022-07" db="EMBL/GenBank/DDBJ databases">
        <title>Genome Sequence of Leucocoprinus birnbaumii.</title>
        <authorList>
            <person name="Buettner E."/>
        </authorList>
    </citation>
    <scope>NUCLEOTIDE SEQUENCE</scope>
    <source>
        <strain evidence="4">VT141</strain>
    </source>
</reference>
<dbReference type="SUPFAM" id="SSF101447">
    <property type="entry name" value="Formin homology 2 domain (FH2 domain)"/>
    <property type="match status" value="1"/>
</dbReference>
<evidence type="ECO:0000256" key="1">
    <source>
        <dbReference type="SAM" id="MobiDB-lite"/>
    </source>
</evidence>
<dbReference type="InterPro" id="IPR014767">
    <property type="entry name" value="DAD_dom"/>
</dbReference>
<dbReference type="PROSITE" id="PS51231">
    <property type="entry name" value="DAD"/>
    <property type="match status" value="1"/>
</dbReference>
<dbReference type="InterPro" id="IPR051425">
    <property type="entry name" value="Formin_Homology"/>
</dbReference>
<dbReference type="EMBL" id="JANIEX010000586">
    <property type="protein sequence ID" value="KAJ3565267.1"/>
    <property type="molecule type" value="Genomic_DNA"/>
</dbReference>
<feature type="region of interest" description="Disordered" evidence="1">
    <location>
        <begin position="435"/>
        <end position="460"/>
    </location>
</feature>
<dbReference type="PROSITE" id="PS51444">
    <property type="entry name" value="FH2"/>
    <property type="match status" value="1"/>
</dbReference>
<proteinExistence type="predicted"/>
<feature type="domain" description="FH2" evidence="3">
    <location>
        <begin position="1"/>
        <end position="400"/>
    </location>
</feature>